<evidence type="ECO:0000313" key="2">
    <source>
        <dbReference type="Proteomes" id="UP001287445"/>
    </source>
</evidence>
<evidence type="ECO:0000313" key="1">
    <source>
        <dbReference type="EMBL" id="MDX4958111.1"/>
    </source>
</evidence>
<proteinExistence type="predicted"/>
<reference evidence="1" key="1">
    <citation type="submission" date="2023-11" db="EMBL/GenBank/DDBJ databases">
        <title>Identification and selenium tolerance of Delftia acidovorans R3-25.</title>
        <authorList>
            <person name="Zhang S."/>
            <person name="Liu Y."/>
            <person name="Guo Y."/>
        </authorList>
    </citation>
    <scope>NUCLEOTIDE SEQUENCE</scope>
    <source>
        <strain evidence="1">R3-25</strain>
    </source>
</reference>
<name>A0AAJ2VD64_DELAC</name>
<dbReference type="AlphaFoldDB" id="A0AAJ2VD64"/>
<gene>
    <name evidence="1" type="ORF">SGN30_32215</name>
</gene>
<dbReference type="Proteomes" id="UP001287445">
    <property type="component" value="Unassembled WGS sequence"/>
</dbReference>
<sequence>MRDTHEKLSRAEAAAFRAIQVILADLDTEQAERVLARVQDQLDKDAGAPMFARGVAGPLGKLDIPLRTKVDEATADLFLRHCGQQATDTSMVLRDCVYALVYGKTYRQMVVEKVNHDAQRTEALAKLIGPIGSPEFGGPAR</sequence>
<accession>A0AAJ2VD64</accession>
<organism evidence="1 2">
    <name type="scientific">Delftia acidovorans</name>
    <name type="common">Pseudomonas acidovorans</name>
    <name type="synonym">Comamonas acidovorans</name>
    <dbReference type="NCBI Taxonomy" id="80866"/>
    <lineage>
        <taxon>Bacteria</taxon>
        <taxon>Pseudomonadati</taxon>
        <taxon>Pseudomonadota</taxon>
        <taxon>Betaproteobacteria</taxon>
        <taxon>Burkholderiales</taxon>
        <taxon>Comamonadaceae</taxon>
        <taxon>Delftia</taxon>
    </lineage>
</organism>
<dbReference type="EMBL" id="JAWWMZ010000025">
    <property type="protein sequence ID" value="MDX4958111.1"/>
    <property type="molecule type" value="Genomic_DNA"/>
</dbReference>
<comment type="caution">
    <text evidence="1">The sequence shown here is derived from an EMBL/GenBank/DDBJ whole genome shotgun (WGS) entry which is preliminary data.</text>
</comment>
<protein>
    <submittedName>
        <fullName evidence="1">Uncharacterized protein</fullName>
    </submittedName>
</protein>
<dbReference type="RefSeq" id="WP_319077125.1">
    <property type="nucleotide sequence ID" value="NZ_JAWWMZ010000025.1"/>
</dbReference>